<dbReference type="EMBL" id="JAIVGD010000019">
    <property type="protein sequence ID" value="KAH0748121.1"/>
    <property type="molecule type" value="Genomic_DNA"/>
</dbReference>
<keyword evidence="3" id="KW-1185">Reference proteome</keyword>
<organism evidence="2 3">
    <name type="scientific">Solanum tuberosum</name>
    <name type="common">Potato</name>
    <dbReference type="NCBI Taxonomy" id="4113"/>
    <lineage>
        <taxon>Eukaryota</taxon>
        <taxon>Viridiplantae</taxon>
        <taxon>Streptophyta</taxon>
        <taxon>Embryophyta</taxon>
        <taxon>Tracheophyta</taxon>
        <taxon>Spermatophyta</taxon>
        <taxon>Magnoliopsida</taxon>
        <taxon>eudicotyledons</taxon>
        <taxon>Gunneridae</taxon>
        <taxon>Pentapetalae</taxon>
        <taxon>asterids</taxon>
        <taxon>lamiids</taxon>
        <taxon>Solanales</taxon>
        <taxon>Solanaceae</taxon>
        <taxon>Solanoideae</taxon>
        <taxon>Solaneae</taxon>
        <taxon>Solanum</taxon>
    </lineage>
</organism>
<evidence type="ECO:0000313" key="2">
    <source>
        <dbReference type="EMBL" id="KAH0748121.1"/>
    </source>
</evidence>
<evidence type="ECO:0000313" key="3">
    <source>
        <dbReference type="Proteomes" id="UP000826656"/>
    </source>
</evidence>
<protein>
    <submittedName>
        <fullName evidence="2">Uncharacterized protein</fullName>
    </submittedName>
</protein>
<accession>A0ABQ7UEQ0</accession>
<feature type="compositionally biased region" description="Basic and acidic residues" evidence="1">
    <location>
        <begin position="124"/>
        <end position="140"/>
    </location>
</feature>
<feature type="compositionally biased region" description="Polar residues" evidence="1">
    <location>
        <begin position="196"/>
        <end position="206"/>
    </location>
</feature>
<evidence type="ECO:0000256" key="1">
    <source>
        <dbReference type="SAM" id="MobiDB-lite"/>
    </source>
</evidence>
<reference evidence="2 3" key="1">
    <citation type="journal article" date="2021" name="bioRxiv">
        <title>Chromosome-scale and haplotype-resolved genome assembly of a tetraploid potato cultivar.</title>
        <authorList>
            <person name="Sun H."/>
            <person name="Jiao W.-B."/>
            <person name="Krause K."/>
            <person name="Campoy J.A."/>
            <person name="Goel M."/>
            <person name="Folz-Donahue K."/>
            <person name="Kukat C."/>
            <person name="Huettel B."/>
            <person name="Schneeberger K."/>
        </authorList>
    </citation>
    <scope>NUCLEOTIDE SEQUENCE [LARGE SCALE GENOMIC DNA]</scope>
    <source>
        <strain evidence="2">SolTubOtavaFocal</strain>
        <tissue evidence="2">Leaves</tissue>
    </source>
</reference>
<comment type="caution">
    <text evidence="2">The sequence shown here is derived from an EMBL/GenBank/DDBJ whole genome shotgun (WGS) entry which is preliminary data.</text>
</comment>
<name>A0ABQ7UEQ0_SOLTU</name>
<feature type="region of interest" description="Disordered" evidence="1">
    <location>
        <begin position="154"/>
        <end position="206"/>
    </location>
</feature>
<feature type="region of interest" description="Disordered" evidence="1">
    <location>
        <begin position="113"/>
        <end position="140"/>
    </location>
</feature>
<feature type="compositionally biased region" description="Basic and acidic residues" evidence="1">
    <location>
        <begin position="186"/>
        <end position="195"/>
    </location>
</feature>
<gene>
    <name evidence="2" type="ORF">KY290_027353</name>
</gene>
<dbReference type="Proteomes" id="UP000826656">
    <property type="component" value="Unassembled WGS sequence"/>
</dbReference>
<feature type="compositionally biased region" description="Polar residues" evidence="1">
    <location>
        <begin position="164"/>
        <end position="184"/>
    </location>
</feature>
<sequence>MNIENVETGEIRTNMIAIQYDYVPKYCLECKMQGHNKENCKVINYRTPQAAKGQTLQKGGSIILSSGKVVGDPGNWKVVRDKRGKTNISPQLTTVVENKFEVLAQDENTMTCTSTSNTNVIENNDTRDKGNPSQDKRVEDISSTKEWVTKAFGSVLQGDDQQSDTHTISGSAKSDGNESTQISKEPTLDKQEVSQRSKVRSNGDNT</sequence>
<proteinExistence type="predicted"/>